<keyword evidence="3" id="KW-1185">Reference proteome</keyword>
<dbReference type="EMBL" id="SSOC01000006">
    <property type="protein sequence ID" value="THF62910.1"/>
    <property type="molecule type" value="Genomic_DNA"/>
</dbReference>
<dbReference type="InterPro" id="IPR012434">
    <property type="entry name" value="DUF1631"/>
</dbReference>
<accession>A0A4S4AT22</accession>
<dbReference type="RefSeq" id="WP_136349391.1">
    <property type="nucleotide sequence ID" value="NZ_SSOC01000006.1"/>
</dbReference>
<feature type="region of interest" description="Disordered" evidence="1">
    <location>
        <begin position="215"/>
        <end position="250"/>
    </location>
</feature>
<evidence type="ECO:0000256" key="1">
    <source>
        <dbReference type="SAM" id="MobiDB-lite"/>
    </source>
</evidence>
<dbReference type="Proteomes" id="UP000308430">
    <property type="component" value="Unassembled WGS sequence"/>
</dbReference>
<sequence>MPPAVPRTTPFKSFAELLAACRERYVRQLSATLEASAARIDAELGAQRKATSELAASLQWLEAQYQLRALARDLPARFASAFEAAYRRRTESSTLPDDGADEGECLLPAFQLFAPGSVEISPETQALSTPLEARCAAVLGRLRPRVALLLGREELDASADPFGPAAVCEALLDACSSLGGALENRARIVRMLATDLAAALPELLFQADALLIDPSRDGEADPPLRPGGRPAPGTSAAQGAPAAPPRSDRRDAALPDALAEARLGAGALQYGGRSFALEHGPHAPANQIRALLGAGLGKVVAEADRIVLDVVATLFEHLFNSISLPPAIKSLIGRLQLPMLQLALNDHDFFAERDHPARRLLNLLALAGATWDGELTPDSSLYREASALIERIERERNASPALFAACHDALESWLSRQERDADERAATLTGRLEERERQQLARRAADQELAPLVTDASLPDSLRTFLDTAWPEILTRAWLDGGPDAPAWRHARALLQDLVWSVRPKHSAEERERLARLLDPLLRGLREALPPDSTQATARDAFLGELARLHAAAVRTGMAVAPVPQVPAAERRLAYQGDAAPEPESDTSLELGLLARGDWLELRETDGAVRRVRLTWISPARTLYLFANRQGQRAVALTRDELARRFATGEATRADHNAVLDRIVDDALERHENRS</sequence>
<dbReference type="AlphaFoldDB" id="A0A4S4AT22"/>
<dbReference type="OrthoDB" id="6188167at2"/>
<organism evidence="2 3">
    <name type="scientific">Pseudothauera nasutitermitis</name>
    <dbReference type="NCBI Taxonomy" id="2565930"/>
    <lineage>
        <taxon>Bacteria</taxon>
        <taxon>Pseudomonadati</taxon>
        <taxon>Pseudomonadota</taxon>
        <taxon>Betaproteobacteria</taxon>
        <taxon>Rhodocyclales</taxon>
        <taxon>Zoogloeaceae</taxon>
        <taxon>Pseudothauera</taxon>
    </lineage>
</organism>
<proteinExistence type="predicted"/>
<protein>
    <submittedName>
        <fullName evidence="2">DUF1631 domain-containing protein</fullName>
    </submittedName>
</protein>
<evidence type="ECO:0000313" key="3">
    <source>
        <dbReference type="Proteomes" id="UP000308430"/>
    </source>
</evidence>
<name>A0A4S4AT22_9RHOO</name>
<dbReference type="Pfam" id="PF07793">
    <property type="entry name" value="DUF1631"/>
    <property type="match status" value="2"/>
</dbReference>
<reference evidence="2 3" key="1">
    <citation type="submission" date="2019-04" db="EMBL/GenBank/DDBJ databases">
        <title>Azoarcus nasutitermitis sp. nov. isolated from termite nest.</title>
        <authorList>
            <person name="Lin S.-Y."/>
            <person name="Hameed A."/>
            <person name="Hsu Y.-H."/>
            <person name="Young C.-C."/>
        </authorList>
    </citation>
    <scope>NUCLEOTIDE SEQUENCE [LARGE SCALE GENOMIC DNA]</scope>
    <source>
        <strain evidence="2 3">CC-YHH838</strain>
    </source>
</reference>
<evidence type="ECO:0000313" key="2">
    <source>
        <dbReference type="EMBL" id="THF62910.1"/>
    </source>
</evidence>
<gene>
    <name evidence="2" type="ORF">E6C76_16735</name>
</gene>
<comment type="caution">
    <text evidence="2">The sequence shown here is derived from an EMBL/GenBank/DDBJ whole genome shotgun (WGS) entry which is preliminary data.</text>
</comment>